<evidence type="ECO:0000313" key="2">
    <source>
        <dbReference type="EMBL" id="MCK6259593.1"/>
    </source>
</evidence>
<accession>A0A9X1XH70</accession>
<dbReference type="AlphaFoldDB" id="A0A9X1XH70"/>
<keyword evidence="3" id="KW-1185">Reference proteome</keyword>
<protein>
    <submittedName>
        <fullName evidence="2">DUF2325 domain-containing protein</fullName>
    </submittedName>
</protein>
<comment type="similarity">
    <text evidence="1">Belongs to the UPF0751 family.</text>
</comment>
<reference evidence="2" key="1">
    <citation type="submission" date="2021-09" db="EMBL/GenBank/DDBJ databases">
        <title>Genome analysis of Fictibacillus sp. KIGAM418 isolated from marine sediment.</title>
        <authorList>
            <person name="Seo M.-J."/>
            <person name="Cho E.-S."/>
            <person name="Hwang C.Y."/>
        </authorList>
    </citation>
    <scope>NUCLEOTIDE SEQUENCE</scope>
    <source>
        <strain evidence="2">KIGAM418</strain>
    </source>
</reference>
<organism evidence="2 3">
    <name type="scientific">Fictibacillus marinisediminis</name>
    <dbReference type="NCBI Taxonomy" id="2878389"/>
    <lineage>
        <taxon>Bacteria</taxon>
        <taxon>Bacillati</taxon>
        <taxon>Bacillota</taxon>
        <taxon>Bacilli</taxon>
        <taxon>Bacillales</taxon>
        <taxon>Fictibacillaceae</taxon>
        <taxon>Fictibacillus</taxon>
    </lineage>
</organism>
<dbReference type="Proteomes" id="UP001139011">
    <property type="component" value="Unassembled WGS sequence"/>
</dbReference>
<sequence>MKKTIAIIGGSQKTTFEKMAKRQNCNMMFHTGKVRNGASKKAFRAIVKKSDCVVILLGAIGHVTMDVVKVLCKEYQTPVAYHSGMGASGAIELALPYVQRKKDNVAA</sequence>
<name>A0A9X1XH70_9BACL</name>
<comment type="caution">
    <text evidence="2">The sequence shown here is derived from an EMBL/GenBank/DDBJ whole genome shotgun (WGS) entry which is preliminary data.</text>
</comment>
<dbReference type="EMBL" id="JAIWJX010000004">
    <property type="protein sequence ID" value="MCK6259593.1"/>
    <property type="molecule type" value="Genomic_DNA"/>
</dbReference>
<dbReference type="Pfam" id="PF10087">
    <property type="entry name" value="DUF2325"/>
    <property type="match status" value="1"/>
</dbReference>
<dbReference type="InterPro" id="IPR016772">
    <property type="entry name" value="UCP020408"/>
</dbReference>
<proteinExistence type="inferred from homology"/>
<evidence type="ECO:0000256" key="1">
    <source>
        <dbReference type="ARBA" id="ARBA00007189"/>
    </source>
</evidence>
<gene>
    <name evidence="2" type="ORF">LCY76_23790</name>
</gene>
<dbReference type="RefSeq" id="WP_248254954.1">
    <property type="nucleotide sequence ID" value="NZ_JAIWJX010000004.1"/>
</dbReference>
<evidence type="ECO:0000313" key="3">
    <source>
        <dbReference type="Proteomes" id="UP001139011"/>
    </source>
</evidence>